<gene>
    <name evidence="5" type="ORF">B0T20DRAFT_435226</name>
</gene>
<dbReference type="PROSITE" id="PS00463">
    <property type="entry name" value="ZN2_CY6_FUNGAL_1"/>
    <property type="match status" value="1"/>
</dbReference>
<keyword evidence="1" id="KW-0479">Metal-binding</keyword>
<dbReference type="PANTHER" id="PTHR46910:SF18">
    <property type="entry name" value="ZN(II)2CYS6 TRANSCRIPTION FACTOR (EUROFUNG)"/>
    <property type="match status" value="1"/>
</dbReference>
<dbReference type="CDD" id="cd12148">
    <property type="entry name" value="fungal_TF_MHR"/>
    <property type="match status" value="1"/>
</dbReference>
<dbReference type="AlphaFoldDB" id="A0AAE0UDX9"/>
<feature type="region of interest" description="Disordered" evidence="3">
    <location>
        <begin position="56"/>
        <end position="100"/>
    </location>
</feature>
<dbReference type="InterPro" id="IPR036864">
    <property type="entry name" value="Zn2-C6_fun-type_DNA-bd_sf"/>
</dbReference>
<dbReference type="GO" id="GO:0008270">
    <property type="term" value="F:zinc ion binding"/>
    <property type="evidence" value="ECO:0007669"/>
    <property type="project" value="InterPro"/>
</dbReference>
<dbReference type="SMART" id="SM00066">
    <property type="entry name" value="GAL4"/>
    <property type="match status" value="1"/>
</dbReference>
<comment type="caution">
    <text evidence="5">The sequence shown here is derived from an EMBL/GenBank/DDBJ whole genome shotgun (WGS) entry which is preliminary data.</text>
</comment>
<dbReference type="InterPro" id="IPR001138">
    <property type="entry name" value="Zn2Cys6_DnaBD"/>
</dbReference>
<evidence type="ECO:0000256" key="1">
    <source>
        <dbReference type="ARBA" id="ARBA00022723"/>
    </source>
</evidence>
<evidence type="ECO:0000256" key="2">
    <source>
        <dbReference type="ARBA" id="ARBA00023242"/>
    </source>
</evidence>
<reference evidence="5" key="2">
    <citation type="submission" date="2023-07" db="EMBL/GenBank/DDBJ databases">
        <authorList>
            <consortium name="Lawrence Berkeley National Laboratory"/>
            <person name="Haridas S."/>
            <person name="Hensen N."/>
            <person name="Bonometti L."/>
            <person name="Westerberg I."/>
            <person name="Brannstrom I.O."/>
            <person name="Guillou S."/>
            <person name="Cros-Aarteil S."/>
            <person name="Calhoun S."/>
            <person name="Kuo A."/>
            <person name="Mondo S."/>
            <person name="Pangilinan J."/>
            <person name="Riley R."/>
            <person name="LaButti K."/>
            <person name="Andreopoulos B."/>
            <person name="Lipzen A."/>
            <person name="Chen C."/>
            <person name="Yanf M."/>
            <person name="Daum C."/>
            <person name="Ng V."/>
            <person name="Clum A."/>
            <person name="Steindorff A."/>
            <person name="Ohm R."/>
            <person name="Martin F."/>
            <person name="Silar P."/>
            <person name="Natvig D."/>
            <person name="Lalanne C."/>
            <person name="Gautier V."/>
            <person name="Ament-velasquez S.L."/>
            <person name="Kruys A."/>
            <person name="Hutchinson M.I."/>
            <person name="Powell A.J."/>
            <person name="Barry K."/>
            <person name="Miller A.N."/>
            <person name="Grigoriev I.V."/>
            <person name="Debuchy R."/>
            <person name="Gladieux P."/>
            <person name="Thoren M.H."/>
            <person name="Johannesson H."/>
        </authorList>
    </citation>
    <scope>NUCLEOTIDE SEQUENCE</scope>
    <source>
        <strain evidence="5">FGSC 1904</strain>
    </source>
</reference>
<dbReference type="Pfam" id="PF04082">
    <property type="entry name" value="Fungal_trans"/>
    <property type="match status" value="1"/>
</dbReference>
<dbReference type="PANTHER" id="PTHR46910">
    <property type="entry name" value="TRANSCRIPTION FACTOR PDR1"/>
    <property type="match status" value="1"/>
</dbReference>
<evidence type="ECO:0000256" key="3">
    <source>
        <dbReference type="SAM" id="MobiDB-lite"/>
    </source>
</evidence>
<dbReference type="CDD" id="cd00067">
    <property type="entry name" value="GAL4"/>
    <property type="match status" value="1"/>
</dbReference>
<evidence type="ECO:0000313" key="6">
    <source>
        <dbReference type="Proteomes" id="UP001281003"/>
    </source>
</evidence>
<dbReference type="GO" id="GO:0000981">
    <property type="term" value="F:DNA-binding transcription factor activity, RNA polymerase II-specific"/>
    <property type="evidence" value="ECO:0007669"/>
    <property type="project" value="InterPro"/>
</dbReference>
<dbReference type="Proteomes" id="UP001281003">
    <property type="component" value="Unassembled WGS sequence"/>
</dbReference>
<evidence type="ECO:0000313" key="5">
    <source>
        <dbReference type="EMBL" id="KAK3400255.1"/>
    </source>
</evidence>
<dbReference type="InterPro" id="IPR007219">
    <property type="entry name" value="XnlR_reg_dom"/>
</dbReference>
<keyword evidence="2" id="KW-0539">Nucleus</keyword>
<dbReference type="SUPFAM" id="SSF57701">
    <property type="entry name" value="Zn2/Cys6 DNA-binding domain"/>
    <property type="match status" value="1"/>
</dbReference>
<evidence type="ECO:0000259" key="4">
    <source>
        <dbReference type="PROSITE" id="PS50048"/>
    </source>
</evidence>
<dbReference type="GO" id="GO:0006351">
    <property type="term" value="P:DNA-templated transcription"/>
    <property type="evidence" value="ECO:0007669"/>
    <property type="project" value="InterPro"/>
</dbReference>
<dbReference type="GO" id="GO:0003677">
    <property type="term" value="F:DNA binding"/>
    <property type="evidence" value="ECO:0007669"/>
    <property type="project" value="InterPro"/>
</dbReference>
<name>A0AAE0UDX9_SORBR</name>
<reference evidence="5" key="1">
    <citation type="journal article" date="2023" name="Mol. Phylogenet. Evol.">
        <title>Genome-scale phylogeny and comparative genomics of the fungal order Sordariales.</title>
        <authorList>
            <person name="Hensen N."/>
            <person name="Bonometti L."/>
            <person name="Westerberg I."/>
            <person name="Brannstrom I.O."/>
            <person name="Guillou S."/>
            <person name="Cros-Aarteil S."/>
            <person name="Calhoun S."/>
            <person name="Haridas S."/>
            <person name="Kuo A."/>
            <person name="Mondo S."/>
            <person name="Pangilinan J."/>
            <person name="Riley R."/>
            <person name="LaButti K."/>
            <person name="Andreopoulos B."/>
            <person name="Lipzen A."/>
            <person name="Chen C."/>
            <person name="Yan M."/>
            <person name="Daum C."/>
            <person name="Ng V."/>
            <person name="Clum A."/>
            <person name="Steindorff A."/>
            <person name="Ohm R.A."/>
            <person name="Martin F."/>
            <person name="Silar P."/>
            <person name="Natvig D.O."/>
            <person name="Lalanne C."/>
            <person name="Gautier V."/>
            <person name="Ament-Velasquez S.L."/>
            <person name="Kruys A."/>
            <person name="Hutchinson M.I."/>
            <person name="Powell A.J."/>
            <person name="Barry K."/>
            <person name="Miller A.N."/>
            <person name="Grigoriev I.V."/>
            <person name="Debuchy R."/>
            <person name="Gladieux P."/>
            <person name="Hiltunen Thoren M."/>
            <person name="Johannesson H."/>
        </authorList>
    </citation>
    <scope>NUCLEOTIDE SEQUENCE</scope>
    <source>
        <strain evidence="5">FGSC 1904</strain>
    </source>
</reference>
<dbReference type="EMBL" id="JAUTDP010000004">
    <property type="protein sequence ID" value="KAK3400255.1"/>
    <property type="molecule type" value="Genomic_DNA"/>
</dbReference>
<dbReference type="InterPro" id="IPR050987">
    <property type="entry name" value="AtrR-like"/>
</dbReference>
<keyword evidence="6" id="KW-1185">Reference proteome</keyword>
<protein>
    <recommendedName>
        <fullName evidence="4">Zn(2)-C6 fungal-type domain-containing protein</fullName>
    </recommendedName>
</protein>
<feature type="compositionally biased region" description="Basic and acidic residues" evidence="3">
    <location>
        <begin position="575"/>
        <end position="588"/>
    </location>
</feature>
<dbReference type="PROSITE" id="PS50048">
    <property type="entry name" value="ZN2_CY6_FUNGAL_2"/>
    <property type="match status" value="1"/>
</dbReference>
<organism evidence="5 6">
    <name type="scientific">Sordaria brevicollis</name>
    <dbReference type="NCBI Taxonomy" id="83679"/>
    <lineage>
        <taxon>Eukaryota</taxon>
        <taxon>Fungi</taxon>
        <taxon>Dikarya</taxon>
        <taxon>Ascomycota</taxon>
        <taxon>Pezizomycotina</taxon>
        <taxon>Sordariomycetes</taxon>
        <taxon>Sordariomycetidae</taxon>
        <taxon>Sordariales</taxon>
        <taxon>Sordariaceae</taxon>
        <taxon>Sordaria</taxon>
    </lineage>
</organism>
<feature type="domain" description="Zn(2)-C6 fungal-type" evidence="4">
    <location>
        <begin position="16"/>
        <end position="49"/>
    </location>
</feature>
<dbReference type="Pfam" id="PF00172">
    <property type="entry name" value="Zn_clus"/>
    <property type="match status" value="1"/>
</dbReference>
<proteinExistence type="predicted"/>
<feature type="region of interest" description="Disordered" evidence="3">
    <location>
        <begin position="554"/>
        <end position="593"/>
    </location>
</feature>
<sequence length="622" mass="69690">MATPFRPRRLLRNSRACDFCHKRRIKCQHNVLDPARCKNCAEFDIQCTYLRPLRRGRSSQHSAGPGPGHQPDGRQAIASEEAGRSHPEAPSSSRPIQVATGNGDRIDLADAESSSATNEHRSEPLSLSPAWQAFARTSTPVIKKLLAIYHKTVYPIFPYFDPVRLEQRLETLEHARSRAFFCSVMAACALASARVRDGAPTRASHGHQNDDVVVSLEMMPPAQMFFAAAEEALPTPKDLLQCRDFDYLRGFALLSLASLQDARIGAMQMYIGHYFTMLAVNQWHDEANWPSGLHPAEKEERRRLYWSFYTLDVYSSIVWDSCIHFQEAHAKVEYPTGRNWNETESADPLERTRWIVGWNFTTDLYRILEHSLSRLRTRSSRFYLMAGDAVSTPALNMSSQDYVSEMYLALPPIFKHLQPCTHNPAQDIYGFQAANIQATMALLQMVSLSLEADPDAERKCSVVSDILATFHQVPKPYLRAISAPLIYHIGGIGTILGSVMEGPLSESSCCVVRDLLLSMAELLESLEACLHRSGGAAQRLRSLVTRIEEYMGSRGGARTTQAQQQHPADISGSVSREDPLNNSSRDDAVLPGPDLSAQFQLPDELLQDWTWPFAMSNTYLSF</sequence>
<dbReference type="Gene3D" id="4.10.240.10">
    <property type="entry name" value="Zn(2)-C6 fungal-type DNA-binding domain"/>
    <property type="match status" value="1"/>
</dbReference>
<accession>A0AAE0UDX9</accession>